<sequence>MKAILSNYRQSPRKVRLVAGLVKGKQVALAIRELDVLTKRASLPLKKLIESAVANARHNGDIAAEDLVVKSMRVDKGVTMKRSMPRARGSASRINKRASNIVLELGLVGKGALPAGKEMKPSKEAPAKKAAVAKKATKKAAK</sequence>
<evidence type="ECO:0000313" key="12">
    <source>
        <dbReference type="EMBL" id="OHA81883.1"/>
    </source>
</evidence>
<evidence type="ECO:0000256" key="7">
    <source>
        <dbReference type="HAMAP-Rule" id="MF_01331"/>
    </source>
</evidence>
<evidence type="ECO:0000313" key="13">
    <source>
        <dbReference type="Proteomes" id="UP000176997"/>
    </source>
</evidence>
<dbReference type="InterPro" id="IPR036394">
    <property type="entry name" value="Ribosomal_uL22_sf"/>
</dbReference>
<evidence type="ECO:0000256" key="3">
    <source>
        <dbReference type="ARBA" id="ARBA00022884"/>
    </source>
</evidence>
<evidence type="ECO:0000256" key="4">
    <source>
        <dbReference type="ARBA" id="ARBA00022980"/>
    </source>
</evidence>
<evidence type="ECO:0000256" key="2">
    <source>
        <dbReference type="ARBA" id="ARBA00022730"/>
    </source>
</evidence>
<keyword evidence="2 7" id="KW-0699">rRNA-binding</keyword>
<feature type="compositionally biased region" description="Basic and acidic residues" evidence="11">
    <location>
        <begin position="117"/>
        <end position="127"/>
    </location>
</feature>
<keyword evidence="3 7" id="KW-0694">RNA-binding</keyword>
<comment type="function">
    <text evidence="7">The globular domain of the protein is located near the polypeptide exit tunnel on the outside of the subunit, while an extended beta-hairpin is found that lines the wall of the exit tunnel in the center of the 70S ribosome.</text>
</comment>
<dbReference type="Gene3D" id="3.90.470.10">
    <property type="entry name" value="Ribosomal protein L22/L17"/>
    <property type="match status" value="1"/>
</dbReference>
<evidence type="ECO:0000256" key="8">
    <source>
        <dbReference type="RuleBase" id="RU004005"/>
    </source>
</evidence>
<keyword evidence="4 7" id="KW-0689">Ribosomal protein</keyword>
<dbReference type="InterPro" id="IPR018260">
    <property type="entry name" value="Ribosomal_uL22_CS"/>
</dbReference>
<dbReference type="PANTHER" id="PTHR13501:SF8">
    <property type="entry name" value="LARGE RIBOSOMAL SUBUNIT PROTEIN UL22M"/>
    <property type="match status" value="1"/>
</dbReference>
<dbReference type="InterPro" id="IPR047867">
    <property type="entry name" value="Ribosomal_uL22_bac/org-type"/>
</dbReference>
<dbReference type="HAMAP" id="MF_01331_B">
    <property type="entry name" value="Ribosomal_uL22_B"/>
    <property type="match status" value="1"/>
</dbReference>
<evidence type="ECO:0000256" key="5">
    <source>
        <dbReference type="ARBA" id="ARBA00023274"/>
    </source>
</evidence>
<evidence type="ECO:0000256" key="1">
    <source>
        <dbReference type="ARBA" id="ARBA00009451"/>
    </source>
</evidence>
<keyword evidence="5 7" id="KW-0687">Ribonucleoprotein</keyword>
<dbReference type="GO" id="GO:0022625">
    <property type="term" value="C:cytosolic large ribosomal subunit"/>
    <property type="evidence" value="ECO:0007669"/>
    <property type="project" value="TreeGrafter"/>
</dbReference>
<name>A0A1G2SA11_9BACT</name>
<dbReference type="AlphaFoldDB" id="A0A1G2SA11"/>
<comment type="function">
    <text evidence="7 10">This protein binds specifically to 23S rRNA; its binding is stimulated by other ribosomal proteins, e.g., L4, L17, and L20. It is important during the early stages of 50S assembly. It makes multiple contacts with different domains of the 23S rRNA in the assembled 50S subunit and ribosome.</text>
</comment>
<evidence type="ECO:0000256" key="9">
    <source>
        <dbReference type="RuleBase" id="RU004006"/>
    </source>
</evidence>
<dbReference type="CDD" id="cd00336">
    <property type="entry name" value="Ribosomal_L22"/>
    <property type="match status" value="1"/>
</dbReference>
<feature type="region of interest" description="Disordered" evidence="11">
    <location>
        <begin position="114"/>
        <end position="142"/>
    </location>
</feature>
<protein>
    <recommendedName>
        <fullName evidence="6 7">Large ribosomal subunit protein uL22</fullName>
    </recommendedName>
</protein>
<dbReference type="PROSITE" id="PS00464">
    <property type="entry name" value="RIBOSOMAL_L22"/>
    <property type="match status" value="1"/>
</dbReference>
<dbReference type="Pfam" id="PF00237">
    <property type="entry name" value="Ribosomal_L22"/>
    <property type="match status" value="1"/>
</dbReference>
<organism evidence="12 13">
    <name type="scientific">Candidatus Yonathbacteria bacterium RIFCSPHIGHO2_01_FULL_51_10</name>
    <dbReference type="NCBI Taxonomy" id="1802723"/>
    <lineage>
        <taxon>Bacteria</taxon>
        <taxon>Candidatus Yonathiibacteriota</taxon>
    </lineage>
</organism>
<dbReference type="InterPro" id="IPR001063">
    <property type="entry name" value="Ribosomal_uL22"/>
</dbReference>
<gene>
    <name evidence="7" type="primary">rplV</name>
    <name evidence="12" type="ORF">A2675_01945</name>
</gene>
<evidence type="ECO:0000256" key="11">
    <source>
        <dbReference type="SAM" id="MobiDB-lite"/>
    </source>
</evidence>
<reference evidence="12 13" key="1">
    <citation type="journal article" date="2016" name="Nat. Commun.">
        <title>Thousands of microbial genomes shed light on interconnected biogeochemical processes in an aquifer system.</title>
        <authorList>
            <person name="Anantharaman K."/>
            <person name="Brown C.T."/>
            <person name="Hug L.A."/>
            <person name="Sharon I."/>
            <person name="Castelle C.J."/>
            <person name="Probst A.J."/>
            <person name="Thomas B.C."/>
            <person name="Singh A."/>
            <person name="Wilkins M.J."/>
            <person name="Karaoz U."/>
            <person name="Brodie E.L."/>
            <person name="Williams K.H."/>
            <person name="Hubbard S.S."/>
            <person name="Banfield J.F."/>
        </authorList>
    </citation>
    <scope>NUCLEOTIDE SEQUENCE [LARGE SCALE GENOMIC DNA]</scope>
</reference>
<comment type="subunit">
    <text evidence="7 9">Part of the 50S ribosomal subunit.</text>
</comment>
<comment type="similarity">
    <text evidence="1 7 8">Belongs to the universal ribosomal protein uL22 family.</text>
</comment>
<dbReference type="GO" id="GO:0006412">
    <property type="term" value="P:translation"/>
    <property type="evidence" value="ECO:0007669"/>
    <property type="project" value="UniProtKB-UniRule"/>
</dbReference>
<dbReference type="InterPro" id="IPR005727">
    <property type="entry name" value="Ribosomal_uL22_bac/chlpt-type"/>
</dbReference>
<dbReference type="NCBIfam" id="TIGR01044">
    <property type="entry name" value="rplV_bact"/>
    <property type="match status" value="1"/>
</dbReference>
<dbReference type="GO" id="GO:0019843">
    <property type="term" value="F:rRNA binding"/>
    <property type="evidence" value="ECO:0007669"/>
    <property type="project" value="UniProtKB-UniRule"/>
</dbReference>
<dbReference type="GO" id="GO:0003735">
    <property type="term" value="F:structural constituent of ribosome"/>
    <property type="evidence" value="ECO:0007669"/>
    <property type="project" value="InterPro"/>
</dbReference>
<evidence type="ECO:0000256" key="10">
    <source>
        <dbReference type="RuleBase" id="RU004008"/>
    </source>
</evidence>
<dbReference type="PANTHER" id="PTHR13501">
    <property type="entry name" value="CHLOROPLAST 50S RIBOSOMAL PROTEIN L22-RELATED"/>
    <property type="match status" value="1"/>
</dbReference>
<dbReference type="SUPFAM" id="SSF54843">
    <property type="entry name" value="Ribosomal protein L22"/>
    <property type="match status" value="1"/>
</dbReference>
<dbReference type="EMBL" id="MHUS01000007">
    <property type="protein sequence ID" value="OHA81883.1"/>
    <property type="molecule type" value="Genomic_DNA"/>
</dbReference>
<comment type="caution">
    <text evidence="12">The sequence shown here is derived from an EMBL/GenBank/DDBJ whole genome shotgun (WGS) entry which is preliminary data.</text>
</comment>
<proteinExistence type="inferred from homology"/>
<accession>A0A1G2SA11</accession>
<feature type="compositionally biased region" description="Basic residues" evidence="11">
    <location>
        <begin position="131"/>
        <end position="142"/>
    </location>
</feature>
<evidence type="ECO:0000256" key="6">
    <source>
        <dbReference type="ARBA" id="ARBA00035207"/>
    </source>
</evidence>
<dbReference type="STRING" id="1802723.A2675_01945"/>
<dbReference type="Proteomes" id="UP000176997">
    <property type="component" value="Unassembled WGS sequence"/>
</dbReference>